<evidence type="ECO:0000256" key="3">
    <source>
        <dbReference type="ARBA" id="ARBA00022884"/>
    </source>
</evidence>
<protein>
    <submittedName>
        <fullName evidence="7">Transcription antitermination factor NusB</fullName>
    </submittedName>
</protein>
<evidence type="ECO:0000313" key="7">
    <source>
        <dbReference type="EMBL" id="MCP9764743.1"/>
    </source>
</evidence>
<dbReference type="InterPro" id="IPR035926">
    <property type="entry name" value="NusB-like_sf"/>
</dbReference>
<keyword evidence="5" id="KW-0804">Transcription</keyword>
<dbReference type="GO" id="GO:0005829">
    <property type="term" value="C:cytosol"/>
    <property type="evidence" value="ECO:0007669"/>
    <property type="project" value="TreeGrafter"/>
</dbReference>
<dbReference type="SUPFAM" id="SSF48013">
    <property type="entry name" value="NusB-like"/>
    <property type="match status" value="1"/>
</dbReference>
<proteinExistence type="inferred from homology"/>
<keyword evidence="8" id="KW-1185">Reference proteome</keyword>
<dbReference type="InterPro" id="IPR011605">
    <property type="entry name" value="NusB_fam"/>
</dbReference>
<organism evidence="7 8">
    <name type="scientific">Lacihabitans soyangensis</name>
    <dbReference type="NCBI Taxonomy" id="869394"/>
    <lineage>
        <taxon>Bacteria</taxon>
        <taxon>Pseudomonadati</taxon>
        <taxon>Bacteroidota</taxon>
        <taxon>Cytophagia</taxon>
        <taxon>Cytophagales</taxon>
        <taxon>Leadbetterellaceae</taxon>
        <taxon>Lacihabitans</taxon>
    </lineage>
</organism>
<evidence type="ECO:0000259" key="6">
    <source>
        <dbReference type="Pfam" id="PF01029"/>
    </source>
</evidence>
<keyword evidence="3" id="KW-0694">RNA-binding</keyword>
<dbReference type="NCBIfam" id="TIGR01951">
    <property type="entry name" value="nusB"/>
    <property type="match status" value="1"/>
</dbReference>
<dbReference type="PANTHER" id="PTHR11078:SF3">
    <property type="entry name" value="ANTITERMINATION NUSB DOMAIN-CONTAINING PROTEIN"/>
    <property type="match status" value="1"/>
</dbReference>
<comment type="caution">
    <text evidence="7">The sequence shown here is derived from an EMBL/GenBank/DDBJ whole genome shotgun (WGS) entry which is preliminary data.</text>
</comment>
<evidence type="ECO:0000256" key="2">
    <source>
        <dbReference type="ARBA" id="ARBA00022814"/>
    </source>
</evidence>
<evidence type="ECO:0000256" key="5">
    <source>
        <dbReference type="ARBA" id="ARBA00023163"/>
    </source>
</evidence>
<dbReference type="EMBL" id="RJUF01000176">
    <property type="protein sequence ID" value="MCP9764743.1"/>
    <property type="molecule type" value="Genomic_DNA"/>
</dbReference>
<gene>
    <name evidence="7" type="primary">nusB</name>
    <name evidence="7" type="ORF">EGI31_17530</name>
</gene>
<dbReference type="Gene3D" id="1.10.940.10">
    <property type="entry name" value="NusB-like"/>
    <property type="match status" value="1"/>
</dbReference>
<name>A0AAE3H4E7_9BACT</name>
<dbReference type="GO" id="GO:0006353">
    <property type="term" value="P:DNA-templated transcription termination"/>
    <property type="evidence" value="ECO:0007669"/>
    <property type="project" value="InterPro"/>
</dbReference>
<keyword evidence="4" id="KW-0805">Transcription regulation</keyword>
<dbReference type="GO" id="GO:0003723">
    <property type="term" value="F:RNA binding"/>
    <property type="evidence" value="ECO:0007669"/>
    <property type="project" value="UniProtKB-KW"/>
</dbReference>
<sequence length="373" mass="43182">MLNRRLIRIRVMQTLYAFEKSKGANFQLAQDVIAESFAPDLNSMEKQDRNKLTGLLKLTQSLFSDEVNAGVFPSDETLPAEVKSVLGKAREYLKLKNKKDFDFYAIQSVLDAEKVYDIYLYLLNLLSEIGHKFEGTGKLATNKVILAIRNSKDLEHLSLKRSINWENERIFINRVYNEALKGNAHLEEYEAIVNRTTEDDLAIVKYIIKNIFLKHEVCSEFFEKMSIFWVEDKEILRTMLFHSINDFVETEGIVVEKLDEVWEESKEFLKSFFKLTVSEEKEILSILVPFLKNWEIERIIETDRVLLKMAVCELMHFPSIPVKVTINEIIEISKNYSSAKSGQFINGILDSVNKDLTSRGLIKKTGRGMLDNK</sequence>
<dbReference type="Pfam" id="PF01029">
    <property type="entry name" value="NusB"/>
    <property type="match status" value="1"/>
</dbReference>
<dbReference type="InterPro" id="IPR006027">
    <property type="entry name" value="NusB_RsmB_TIM44"/>
</dbReference>
<reference evidence="7 8" key="1">
    <citation type="submission" date="2018-11" db="EMBL/GenBank/DDBJ databases">
        <title>Novel bacteria species description.</title>
        <authorList>
            <person name="Han J.-H."/>
        </authorList>
    </citation>
    <scope>NUCLEOTIDE SEQUENCE [LARGE SCALE GENOMIC DNA]</scope>
    <source>
        <strain evidence="7 8">KCTC23259</strain>
    </source>
</reference>
<dbReference type="PANTHER" id="PTHR11078">
    <property type="entry name" value="N UTILIZATION SUBSTANCE PROTEIN B-RELATED"/>
    <property type="match status" value="1"/>
</dbReference>
<evidence type="ECO:0000256" key="1">
    <source>
        <dbReference type="ARBA" id="ARBA00005952"/>
    </source>
</evidence>
<evidence type="ECO:0000256" key="4">
    <source>
        <dbReference type="ARBA" id="ARBA00023015"/>
    </source>
</evidence>
<dbReference type="Proteomes" id="UP001204144">
    <property type="component" value="Unassembled WGS sequence"/>
</dbReference>
<accession>A0AAE3H4E7</accession>
<dbReference type="AlphaFoldDB" id="A0AAE3H4E7"/>
<feature type="domain" description="NusB/RsmB/TIM44" evidence="6">
    <location>
        <begin position="256"/>
        <end position="354"/>
    </location>
</feature>
<comment type="similarity">
    <text evidence="1">Belongs to the NusB family.</text>
</comment>
<evidence type="ECO:0000313" key="8">
    <source>
        <dbReference type="Proteomes" id="UP001204144"/>
    </source>
</evidence>
<dbReference type="GO" id="GO:0031564">
    <property type="term" value="P:transcription antitermination"/>
    <property type="evidence" value="ECO:0007669"/>
    <property type="project" value="UniProtKB-KW"/>
</dbReference>
<keyword evidence="2" id="KW-0889">Transcription antitermination</keyword>